<feature type="transmembrane region" description="Helical" evidence="4">
    <location>
        <begin position="424"/>
        <end position="444"/>
    </location>
</feature>
<feature type="domain" description="Major facilitator superfamily (MFS) profile" evidence="5">
    <location>
        <begin position="55"/>
        <end position="482"/>
    </location>
</feature>
<sequence length="495" mass="52387">MSSSVQSLVPQAHLSRPDDGDEIEMAGGLESRMEPLQRVVTAATTPTSENAEDEISTWKSVTIVISSFTIVFVCCGLNFAFGVYQALFEEYAEQPDNPFTGATPAQIDLIGTLGISFMTIGAPFAVAWAKLFSPRKVAFIGGLIFGLSLVLASFGTKLWHFQMTQGFLLGIGTCLSYMVAVTVAPTWFTSRRGLAMGIILSGTGVGGLVWAPSMTASVEHMGFRNTLRVSGAFSAVCVAAASMALGWEPATRRALEAERAARTSSRASGMLKVPLLDVRVARTRKFAAQALGAVLQSAAYYTPVFFFASYARTLGYGPAAGANFIAVSNACNAVGKIAIGHAADRVGRLNLLFLTTLMSAIVTVAFWLPSTLYPYDGGAGGGARGLFVAFTVFYGIFASAYVSLFPTSLVELFGTQNFASVNGVLYMVRGMATMIGTPVGGALIRSSAAGLGPKTYEGMSVLVSVLLFGAAVAVLWVRAEAMISHDGTRVWKWRL</sequence>
<feature type="transmembrane region" description="Helical" evidence="4">
    <location>
        <begin position="226"/>
        <end position="247"/>
    </location>
</feature>
<dbReference type="InterPro" id="IPR011701">
    <property type="entry name" value="MFS"/>
</dbReference>
<evidence type="ECO:0000256" key="2">
    <source>
        <dbReference type="ARBA" id="ARBA00006727"/>
    </source>
</evidence>
<dbReference type="Proteomes" id="UP000319257">
    <property type="component" value="Unassembled WGS sequence"/>
</dbReference>
<name>A0A507AZP0_9PEZI</name>
<feature type="transmembrane region" description="Helical" evidence="4">
    <location>
        <begin position="385"/>
        <end position="404"/>
    </location>
</feature>
<reference evidence="6 7" key="1">
    <citation type="submission" date="2019-06" db="EMBL/GenBank/DDBJ databases">
        <title>Draft genome sequence of the filamentous fungus Phialemoniopsis curvata isolated from diesel fuel.</title>
        <authorList>
            <person name="Varaljay V.A."/>
            <person name="Lyon W.J."/>
            <person name="Crouch A.L."/>
            <person name="Drake C.E."/>
            <person name="Hollomon J.M."/>
            <person name="Nadeau L.J."/>
            <person name="Nunn H.S."/>
            <person name="Stevenson B.S."/>
            <person name="Bojanowski C.L."/>
            <person name="Crookes-Goodson W.J."/>
        </authorList>
    </citation>
    <scope>NUCLEOTIDE SEQUENCE [LARGE SCALE GENOMIC DNA]</scope>
    <source>
        <strain evidence="6 7">D216</strain>
    </source>
</reference>
<feature type="transmembrane region" description="Helical" evidence="4">
    <location>
        <begin position="456"/>
        <end position="477"/>
    </location>
</feature>
<dbReference type="RefSeq" id="XP_030993625.1">
    <property type="nucleotide sequence ID" value="XM_031142153.1"/>
</dbReference>
<dbReference type="EMBL" id="SKBQ01000045">
    <property type="protein sequence ID" value="TPX11914.1"/>
    <property type="molecule type" value="Genomic_DNA"/>
</dbReference>
<feature type="region of interest" description="Disordered" evidence="3">
    <location>
        <begin position="1"/>
        <end position="24"/>
    </location>
</feature>
<accession>A0A507AZP0</accession>
<dbReference type="PROSITE" id="PS50850">
    <property type="entry name" value="MFS"/>
    <property type="match status" value="1"/>
</dbReference>
<dbReference type="AlphaFoldDB" id="A0A507AZP0"/>
<keyword evidence="4" id="KW-0812">Transmembrane</keyword>
<dbReference type="GO" id="GO:0016020">
    <property type="term" value="C:membrane"/>
    <property type="evidence" value="ECO:0007669"/>
    <property type="project" value="UniProtKB-SubCell"/>
</dbReference>
<dbReference type="GO" id="GO:0022857">
    <property type="term" value="F:transmembrane transporter activity"/>
    <property type="evidence" value="ECO:0007669"/>
    <property type="project" value="InterPro"/>
</dbReference>
<feature type="transmembrane region" description="Helical" evidence="4">
    <location>
        <begin position="63"/>
        <end position="88"/>
    </location>
</feature>
<keyword evidence="7" id="KW-1185">Reference proteome</keyword>
<dbReference type="SUPFAM" id="SSF103473">
    <property type="entry name" value="MFS general substrate transporter"/>
    <property type="match status" value="1"/>
</dbReference>
<dbReference type="InParanoid" id="A0A507AZP0"/>
<comment type="subcellular location">
    <subcellularLocation>
        <location evidence="1">Membrane</location>
        <topology evidence="1">Multi-pass membrane protein</topology>
    </subcellularLocation>
</comment>
<proteinExistence type="inferred from homology"/>
<gene>
    <name evidence="6" type="ORF">E0L32_007412</name>
</gene>
<feature type="transmembrane region" description="Helical" evidence="4">
    <location>
        <begin position="109"/>
        <end position="131"/>
    </location>
</feature>
<organism evidence="6 7">
    <name type="scientific">Thyridium curvatum</name>
    <dbReference type="NCBI Taxonomy" id="1093900"/>
    <lineage>
        <taxon>Eukaryota</taxon>
        <taxon>Fungi</taxon>
        <taxon>Dikarya</taxon>
        <taxon>Ascomycota</taxon>
        <taxon>Pezizomycotina</taxon>
        <taxon>Sordariomycetes</taxon>
        <taxon>Sordariomycetidae</taxon>
        <taxon>Thyridiales</taxon>
        <taxon>Thyridiaceae</taxon>
        <taxon>Thyridium</taxon>
    </lineage>
</organism>
<evidence type="ECO:0000256" key="4">
    <source>
        <dbReference type="SAM" id="Phobius"/>
    </source>
</evidence>
<dbReference type="GeneID" id="41974859"/>
<dbReference type="OrthoDB" id="6499973at2759"/>
<feature type="transmembrane region" description="Helical" evidence="4">
    <location>
        <begin position="351"/>
        <end position="373"/>
    </location>
</feature>
<feature type="transmembrane region" description="Helical" evidence="4">
    <location>
        <begin position="137"/>
        <end position="155"/>
    </location>
</feature>
<keyword evidence="4" id="KW-1133">Transmembrane helix</keyword>
<protein>
    <recommendedName>
        <fullName evidence="5">Major facilitator superfamily (MFS) profile domain-containing protein</fullName>
    </recommendedName>
</protein>
<dbReference type="InterPro" id="IPR036259">
    <property type="entry name" value="MFS_trans_sf"/>
</dbReference>
<feature type="transmembrane region" description="Helical" evidence="4">
    <location>
        <begin position="167"/>
        <end position="188"/>
    </location>
</feature>
<comment type="caution">
    <text evidence="6">The sequence shown here is derived from an EMBL/GenBank/DDBJ whole genome shotgun (WGS) entry which is preliminary data.</text>
</comment>
<comment type="similarity">
    <text evidence="2">Belongs to the major facilitator superfamily. Monocarboxylate porter (TC 2.A.1.13) family.</text>
</comment>
<dbReference type="InterPro" id="IPR050327">
    <property type="entry name" value="Proton-linked_MCT"/>
</dbReference>
<dbReference type="Gene3D" id="1.20.1250.20">
    <property type="entry name" value="MFS general substrate transporter like domains"/>
    <property type="match status" value="2"/>
</dbReference>
<dbReference type="InterPro" id="IPR020846">
    <property type="entry name" value="MFS_dom"/>
</dbReference>
<feature type="transmembrane region" description="Helical" evidence="4">
    <location>
        <begin position="194"/>
        <end position="214"/>
    </location>
</feature>
<keyword evidence="4" id="KW-0472">Membrane</keyword>
<dbReference type="PANTHER" id="PTHR11360:SF284">
    <property type="entry name" value="EG:103B4.3 PROTEIN-RELATED"/>
    <property type="match status" value="1"/>
</dbReference>
<evidence type="ECO:0000313" key="7">
    <source>
        <dbReference type="Proteomes" id="UP000319257"/>
    </source>
</evidence>
<evidence type="ECO:0000313" key="6">
    <source>
        <dbReference type="EMBL" id="TPX11914.1"/>
    </source>
</evidence>
<evidence type="ECO:0000259" key="5">
    <source>
        <dbReference type="PROSITE" id="PS50850"/>
    </source>
</evidence>
<evidence type="ECO:0000256" key="1">
    <source>
        <dbReference type="ARBA" id="ARBA00004141"/>
    </source>
</evidence>
<dbReference type="Pfam" id="PF07690">
    <property type="entry name" value="MFS_1"/>
    <property type="match status" value="1"/>
</dbReference>
<dbReference type="PANTHER" id="PTHR11360">
    <property type="entry name" value="MONOCARBOXYLATE TRANSPORTER"/>
    <property type="match status" value="1"/>
</dbReference>
<evidence type="ECO:0000256" key="3">
    <source>
        <dbReference type="SAM" id="MobiDB-lite"/>
    </source>
</evidence>